<protein>
    <submittedName>
        <fullName evidence="3">Uncharacterized protein</fullName>
    </submittedName>
</protein>
<feature type="region of interest" description="Disordered" evidence="1">
    <location>
        <begin position="90"/>
        <end position="109"/>
    </location>
</feature>
<accession>A0A9N7LVV2</accession>
<evidence type="ECO:0000313" key="4">
    <source>
        <dbReference type="Proteomes" id="UP001058626"/>
    </source>
</evidence>
<feature type="transmembrane region" description="Helical" evidence="2">
    <location>
        <begin position="65"/>
        <end position="84"/>
    </location>
</feature>
<keyword evidence="2" id="KW-1133">Transmembrane helix</keyword>
<gene>
    <name evidence="3" type="ORF">NJB1907Z4_C37930</name>
</gene>
<evidence type="ECO:0000256" key="1">
    <source>
        <dbReference type="SAM" id="MobiDB-lite"/>
    </source>
</evidence>
<proteinExistence type="predicted"/>
<evidence type="ECO:0000256" key="2">
    <source>
        <dbReference type="SAM" id="Phobius"/>
    </source>
</evidence>
<keyword evidence="4" id="KW-1185">Reference proteome</keyword>
<dbReference type="EMBL" id="AP026367">
    <property type="protein sequence ID" value="BDN83578.1"/>
    <property type="molecule type" value="Genomic_DNA"/>
</dbReference>
<dbReference type="Proteomes" id="UP001058626">
    <property type="component" value="Chromosome"/>
</dbReference>
<dbReference type="AlphaFoldDB" id="A0A9N7LVV2"/>
<name>A0A9N7LVV2_9MYCO</name>
<sequence>MGATLPDSMEDDLPDPVVRSIVVNTIVDSANPHAHAAFIGPRHRITSAQETNIVSAADSDFMQGIRIALGCASVLLAAAFVLGLRRFARPDCDESPDPDESQLAGSDLD</sequence>
<keyword evidence="2" id="KW-0472">Membrane</keyword>
<organism evidence="3 4">
    <name type="scientific">Mycobacterium pseudoshottsii</name>
    <dbReference type="NCBI Taxonomy" id="265949"/>
    <lineage>
        <taxon>Bacteria</taxon>
        <taxon>Bacillati</taxon>
        <taxon>Actinomycetota</taxon>
        <taxon>Actinomycetes</taxon>
        <taxon>Mycobacteriales</taxon>
        <taxon>Mycobacteriaceae</taxon>
        <taxon>Mycobacterium</taxon>
        <taxon>Mycobacterium ulcerans group</taxon>
    </lineage>
</organism>
<evidence type="ECO:0000313" key="3">
    <source>
        <dbReference type="EMBL" id="BDN83578.1"/>
    </source>
</evidence>
<reference evidence="3" key="1">
    <citation type="submission" date="2022-06" db="EMBL/GenBank/DDBJ databases">
        <title>Complete genome sequence of Mycobacterium pseudoshottsii NJB1907-Z4.</title>
        <authorList>
            <person name="Komine T."/>
            <person name="Fukano H."/>
            <person name="Wada S."/>
        </authorList>
    </citation>
    <scope>NUCLEOTIDE SEQUENCE</scope>
    <source>
        <strain evidence="3">NJB1907-Z4</strain>
    </source>
</reference>
<keyword evidence="2" id="KW-0812">Transmembrane</keyword>